<keyword evidence="5" id="KW-0029">Amino-acid transport</keyword>
<evidence type="ECO:0000256" key="5">
    <source>
        <dbReference type="ARBA" id="ARBA00022970"/>
    </source>
</evidence>
<evidence type="ECO:0000313" key="10">
    <source>
        <dbReference type="EMBL" id="MBC3887384.1"/>
    </source>
</evidence>
<feature type="transmembrane region" description="Helical" evidence="8">
    <location>
        <begin position="205"/>
        <end position="223"/>
    </location>
</feature>
<dbReference type="PROSITE" id="PS00218">
    <property type="entry name" value="AMINO_ACID_PERMEASE_1"/>
    <property type="match status" value="1"/>
</dbReference>
<dbReference type="Pfam" id="PF00324">
    <property type="entry name" value="AA_permease"/>
    <property type="match status" value="1"/>
</dbReference>
<organism evidence="10 11">
    <name type="scientific">Acetobacterium paludosum</name>
    <dbReference type="NCBI Taxonomy" id="52693"/>
    <lineage>
        <taxon>Bacteria</taxon>
        <taxon>Bacillati</taxon>
        <taxon>Bacillota</taxon>
        <taxon>Clostridia</taxon>
        <taxon>Eubacteriales</taxon>
        <taxon>Eubacteriaceae</taxon>
        <taxon>Acetobacterium</taxon>
    </lineage>
</organism>
<dbReference type="Proteomes" id="UP000616595">
    <property type="component" value="Unassembled WGS sequence"/>
</dbReference>
<sequence length="485" mass="52319">MIEKENVSNEDLHRGLEERHIQMMAIGGAIGVGLFLGSAIAIKTAGPSILFCYAIAGVILFFIMRALGEMAVENPVAGSFSAYASEFIGPLAGYLTGWTYWFMWIVTCMAEVTAVGIYVNFWFPSVPQWASALAAVVLLTLVNLIAVKAFGEFEFWFALIKVTTIIVMIILGIVMITTGFGNGGVPIGISNLWNNGGFFPNGLKGPALAMVMVAFAFVGIELIGVTAGEAKNPDKVIPSAINKVLIRILIFYVGSMFVILALYPWATIGTSGSPFVTTFVKFGIGAAAGIVNFVVLTAALSSCNSGIFTTGRMLYNLSLQGSAPKMFGKLSKTQVPSTAILISAGFMLIGVLLNYVVPAKVFAYVTSVATFAGVFSWFMILLAQMKYRKTLTPEQVKKIKFPMKGYPYSNYISIVFLVILVIIMFMSPDTRVAVIVGPLWLGVLVAYYYGNGLHKRSSVTVKAQIPEFEKIANPATAVNDANEML</sequence>
<evidence type="ECO:0000256" key="2">
    <source>
        <dbReference type="ARBA" id="ARBA00022448"/>
    </source>
</evidence>
<dbReference type="RefSeq" id="WP_148565770.1">
    <property type="nucleotide sequence ID" value="NZ_RXYA01000002.1"/>
</dbReference>
<keyword evidence="2" id="KW-0813">Transport</keyword>
<feature type="transmembrane region" description="Helical" evidence="8">
    <location>
        <begin position="335"/>
        <end position="355"/>
    </location>
</feature>
<protein>
    <submittedName>
        <fullName evidence="10">Amino acid permease</fullName>
    </submittedName>
</protein>
<dbReference type="InterPro" id="IPR004840">
    <property type="entry name" value="Amino_acid_permease_CS"/>
</dbReference>
<dbReference type="PIRSF" id="PIRSF006060">
    <property type="entry name" value="AA_transporter"/>
    <property type="match status" value="1"/>
</dbReference>
<proteinExistence type="predicted"/>
<dbReference type="FunFam" id="1.20.1740.10:FF:000001">
    <property type="entry name" value="Amino acid permease"/>
    <property type="match status" value="1"/>
</dbReference>
<dbReference type="AlphaFoldDB" id="A0A923HRF6"/>
<dbReference type="EMBL" id="WJBD01000003">
    <property type="protein sequence ID" value="MBC3887384.1"/>
    <property type="molecule type" value="Genomic_DNA"/>
</dbReference>
<feature type="transmembrane region" description="Helical" evidence="8">
    <location>
        <begin position="244"/>
        <end position="266"/>
    </location>
</feature>
<evidence type="ECO:0000259" key="9">
    <source>
        <dbReference type="Pfam" id="PF00324"/>
    </source>
</evidence>
<feature type="transmembrane region" description="Helical" evidence="8">
    <location>
        <begin position="162"/>
        <end position="185"/>
    </location>
</feature>
<evidence type="ECO:0000256" key="3">
    <source>
        <dbReference type="ARBA" id="ARBA00022475"/>
    </source>
</evidence>
<evidence type="ECO:0000256" key="4">
    <source>
        <dbReference type="ARBA" id="ARBA00022692"/>
    </source>
</evidence>
<evidence type="ECO:0000256" key="6">
    <source>
        <dbReference type="ARBA" id="ARBA00022989"/>
    </source>
</evidence>
<feature type="transmembrane region" description="Helical" evidence="8">
    <location>
        <begin position="129"/>
        <end position="150"/>
    </location>
</feature>
<keyword evidence="3" id="KW-1003">Cell membrane</keyword>
<dbReference type="InterPro" id="IPR004841">
    <property type="entry name" value="AA-permease/SLC12A_dom"/>
</dbReference>
<keyword evidence="7 8" id="KW-0472">Membrane</keyword>
<reference evidence="10" key="1">
    <citation type="submission" date="2019-10" db="EMBL/GenBank/DDBJ databases">
        <authorList>
            <person name="Ross D.E."/>
            <person name="Gulliver D."/>
        </authorList>
    </citation>
    <scope>NUCLEOTIDE SEQUENCE</scope>
    <source>
        <strain evidence="10">DER-2019</strain>
    </source>
</reference>
<dbReference type="GO" id="GO:0005886">
    <property type="term" value="C:plasma membrane"/>
    <property type="evidence" value="ECO:0007669"/>
    <property type="project" value="UniProtKB-SubCell"/>
</dbReference>
<evidence type="ECO:0000256" key="8">
    <source>
        <dbReference type="SAM" id="Phobius"/>
    </source>
</evidence>
<reference evidence="10" key="2">
    <citation type="submission" date="2020-10" db="EMBL/GenBank/DDBJ databases">
        <title>Comparative genomics of the Acetobacterium genus.</title>
        <authorList>
            <person name="Marshall C."/>
            <person name="May H."/>
            <person name="Norman S."/>
        </authorList>
    </citation>
    <scope>NUCLEOTIDE SEQUENCE</scope>
    <source>
        <strain evidence="10">DER-2019</strain>
    </source>
</reference>
<evidence type="ECO:0000256" key="1">
    <source>
        <dbReference type="ARBA" id="ARBA00004651"/>
    </source>
</evidence>
<comment type="caution">
    <text evidence="10">The sequence shown here is derived from an EMBL/GenBank/DDBJ whole genome shotgun (WGS) entry which is preliminary data.</text>
</comment>
<accession>A0A923HRF6</accession>
<keyword evidence="6 8" id="KW-1133">Transmembrane helix</keyword>
<keyword evidence="11" id="KW-1185">Reference proteome</keyword>
<feature type="transmembrane region" description="Helical" evidence="8">
    <location>
        <begin position="405"/>
        <end position="426"/>
    </location>
</feature>
<dbReference type="PANTHER" id="PTHR43495">
    <property type="entry name" value="GABA PERMEASE"/>
    <property type="match status" value="1"/>
</dbReference>
<feature type="transmembrane region" description="Helical" evidence="8">
    <location>
        <begin position="278"/>
        <end position="303"/>
    </location>
</feature>
<dbReference type="PANTHER" id="PTHR43495:SF6">
    <property type="entry name" value="THREONINE_SERINE TRANSPORTER YBXG-RELATED"/>
    <property type="match status" value="1"/>
</dbReference>
<evidence type="ECO:0000313" key="11">
    <source>
        <dbReference type="Proteomes" id="UP000616595"/>
    </source>
</evidence>
<comment type="subcellular location">
    <subcellularLocation>
        <location evidence="1">Cell membrane</location>
        <topology evidence="1">Multi-pass membrane protein</topology>
    </subcellularLocation>
</comment>
<feature type="transmembrane region" description="Helical" evidence="8">
    <location>
        <begin position="21"/>
        <end position="42"/>
    </location>
</feature>
<dbReference type="OrthoDB" id="1806975at2"/>
<evidence type="ECO:0000256" key="7">
    <source>
        <dbReference type="ARBA" id="ARBA00023136"/>
    </source>
</evidence>
<feature type="transmembrane region" description="Helical" evidence="8">
    <location>
        <begin position="361"/>
        <end position="384"/>
    </location>
</feature>
<feature type="transmembrane region" description="Helical" evidence="8">
    <location>
        <begin position="101"/>
        <end position="123"/>
    </location>
</feature>
<gene>
    <name evidence="10" type="ORF">GH810_03555</name>
</gene>
<feature type="transmembrane region" description="Helical" evidence="8">
    <location>
        <begin position="432"/>
        <end position="450"/>
    </location>
</feature>
<dbReference type="Gene3D" id="1.20.1740.10">
    <property type="entry name" value="Amino acid/polyamine transporter I"/>
    <property type="match status" value="1"/>
</dbReference>
<name>A0A923HRF6_9FIRM</name>
<dbReference type="GO" id="GO:0006865">
    <property type="term" value="P:amino acid transport"/>
    <property type="evidence" value="ECO:0007669"/>
    <property type="project" value="UniProtKB-KW"/>
</dbReference>
<dbReference type="GO" id="GO:0055085">
    <property type="term" value="P:transmembrane transport"/>
    <property type="evidence" value="ECO:0007669"/>
    <property type="project" value="InterPro"/>
</dbReference>
<feature type="domain" description="Amino acid permease/ SLC12A" evidence="9">
    <location>
        <begin position="20"/>
        <end position="444"/>
    </location>
</feature>
<keyword evidence="4 8" id="KW-0812">Transmembrane</keyword>
<feature type="transmembrane region" description="Helical" evidence="8">
    <location>
        <begin position="48"/>
        <end position="67"/>
    </location>
</feature>